<feature type="compositionally biased region" description="Basic and acidic residues" evidence="2">
    <location>
        <begin position="29"/>
        <end position="54"/>
    </location>
</feature>
<organism evidence="3 4">
    <name type="scientific">Eragrostis curvula</name>
    <name type="common">weeping love grass</name>
    <dbReference type="NCBI Taxonomy" id="38414"/>
    <lineage>
        <taxon>Eukaryota</taxon>
        <taxon>Viridiplantae</taxon>
        <taxon>Streptophyta</taxon>
        <taxon>Embryophyta</taxon>
        <taxon>Tracheophyta</taxon>
        <taxon>Spermatophyta</taxon>
        <taxon>Magnoliopsida</taxon>
        <taxon>Liliopsida</taxon>
        <taxon>Poales</taxon>
        <taxon>Poaceae</taxon>
        <taxon>PACMAD clade</taxon>
        <taxon>Chloridoideae</taxon>
        <taxon>Eragrostideae</taxon>
        <taxon>Eragrostidinae</taxon>
        <taxon>Eragrostis</taxon>
    </lineage>
</organism>
<sequence length="164" mass="18575">MQRSPPRCALIPPLMTAAARGPLDELLEDPPRAIEVDASATRKRERTERTKAEDFDADEGELLKGENEQEEVFDQVGECLGTLIKTFKASLLPFFDELSVDFELIVAHYIVDLQGKDKTAEERRIGICIFDDVAEQCRESALKYYDTYVPFLLEASNDENSDVR</sequence>
<dbReference type="PROSITE" id="PS50077">
    <property type="entry name" value="HEAT_REPEAT"/>
    <property type="match status" value="1"/>
</dbReference>
<dbReference type="InterPro" id="IPR041389">
    <property type="entry name" value="Importin_rep_6"/>
</dbReference>
<feature type="region of interest" description="Disordered" evidence="2">
    <location>
        <begin position="26"/>
        <end position="67"/>
    </location>
</feature>
<dbReference type="OrthoDB" id="904351at2759"/>
<evidence type="ECO:0000313" key="3">
    <source>
        <dbReference type="EMBL" id="TVU02138.1"/>
    </source>
</evidence>
<dbReference type="Gene3D" id="1.25.10.10">
    <property type="entry name" value="Leucine-rich Repeat Variant"/>
    <property type="match status" value="1"/>
</dbReference>
<reference evidence="3 4" key="1">
    <citation type="journal article" date="2019" name="Sci. Rep.">
        <title>A high-quality genome of Eragrostis curvula grass provides insights into Poaceae evolution and supports new strategies to enhance forage quality.</title>
        <authorList>
            <person name="Carballo J."/>
            <person name="Santos B.A.C.M."/>
            <person name="Zappacosta D."/>
            <person name="Garbus I."/>
            <person name="Selva J.P."/>
            <person name="Gallo C.A."/>
            <person name="Diaz A."/>
            <person name="Albertini E."/>
            <person name="Caccamo M."/>
            <person name="Echenique V."/>
        </authorList>
    </citation>
    <scope>NUCLEOTIDE SEQUENCE [LARGE SCALE GENOMIC DNA]</scope>
    <source>
        <strain evidence="4">cv. Victoria</strain>
        <tissue evidence="3">Leaf</tissue>
    </source>
</reference>
<feature type="repeat" description="HEAT" evidence="1">
    <location>
        <begin position="148"/>
        <end position="164"/>
    </location>
</feature>
<evidence type="ECO:0000256" key="1">
    <source>
        <dbReference type="PROSITE-ProRule" id="PRU00103"/>
    </source>
</evidence>
<proteinExistence type="predicted"/>
<protein>
    <submittedName>
        <fullName evidence="3">Uncharacterized protein</fullName>
    </submittedName>
</protein>
<keyword evidence="4" id="KW-1185">Reference proteome</keyword>
<gene>
    <name evidence="3" type="ORF">EJB05_52405</name>
</gene>
<dbReference type="InterPro" id="IPR021133">
    <property type="entry name" value="HEAT_type_2"/>
</dbReference>
<dbReference type="SUPFAM" id="SSF48371">
    <property type="entry name" value="ARM repeat"/>
    <property type="match status" value="1"/>
</dbReference>
<dbReference type="InterPro" id="IPR016024">
    <property type="entry name" value="ARM-type_fold"/>
</dbReference>
<dbReference type="Gramene" id="TVU02138">
    <property type="protein sequence ID" value="TVU02138"/>
    <property type="gene ID" value="EJB05_52405"/>
</dbReference>
<dbReference type="Pfam" id="PF18829">
    <property type="entry name" value="Importin_rep_6"/>
    <property type="match status" value="1"/>
</dbReference>
<accession>A0A5J9ST55</accession>
<name>A0A5J9ST55_9POAL</name>
<dbReference type="Proteomes" id="UP000324897">
    <property type="component" value="Unassembled WGS sequence"/>
</dbReference>
<evidence type="ECO:0000313" key="4">
    <source>
        <dbReference type="Proteomes" id="UP000324897"/>
    </source>
</evidence>
<evidence type="ECO:0000256" key="2">
    <source>
        <dbReference type="SAM" id="MobiDB-lite"/>
    </source>
</evidence>
<dbReference type="EMBL" id="RWGY01000360">
    <property type="protein sequence ID" value="TVU02138.1"/>
    <property type="molecule type" value="Genomic_DNA"/>
</dbReference>
<feature type="non-terminal residue" evidence="3">
    <location>
        <position position="1"/>
    </location>
</feature>
<dbReference type="InterPro" id="IPR011989">
    <property type="entry name" value="ARM-like"/>
</dbReference>
<comment type="caution">
    <text evidence="3">The sequence shown here is derived from an EMBL/GenBank/DDBJ whole genome shotgun (WGS) entry which is preliminary data.</text>
</comment>
<dbReference type="AlphaFoldDB" id="A0A5J9ST55"/>